<keyword evidence="2" id="KW-1185">Reference proteome</keyword>
<dbReference type="Proteomes" id="UP000011058">
    <property type="component" value="Chromosome"/>
</dbReference>
<gene>
    <name evidence="1" type="ORF">FAES_1390</name>
</gene>
<protein>
    <submittedName>
        <fullName evidence="1">Uncharacterized protein</fullName>
    </submittedName>
</protein>
<evidence type="ECO:0000313" key="2">
    <source>
        <dbReference type="Proteomes" id="UP000011058"/>
    </source>
</evidence>
<dbReference type="STRING" id="1166018.FAES_1390"/>
<evidence type="ECO:0000313" key="1">
    <source>
        <dbReference type="EMBL" id="CCG99400.1"/>
    </source>
</evidence>
<dbReference type="EMBL" id="HE796683">
    <property type="protein sequence ID" value="CCG99400.1"/>
    <property type="molecule type" value="Genomic_DNA"/>
</dbReference>
<proteinExistence type="predicted"/>
<reference evidence="1 2" key="1">
    <citation type="journal article" date="2012" name="J. Bacteriol.">
        <title>Genome Sequence of Fibrella aestuarina BUZ 2T, a Filamentous Marine Bacterium.</title>
        <authorList>
            <person name="Filippini M."/>
            <person name="Qi W."/>
            <person name="Blom J."/>
            <person name="Goesmann A."/>
            <person name="Smits T.H."/>
            <person name="Bagheri H.C."/>
        </authorList>
    </citation>
    <scope>NUCLEOTIDE SEQUENCE [LARGE SCALE GENOMIC DNA]</scope>
    <source>
        <strain evidence="2">BUZ 2T</strain>
    </source>
</reference>
<dbReference type="AlphaFoldDB" id="I0K5J7"/>
<sequence length="45" mass="5183">MLFVCLGYVGLLVCQCYTDTYTTKQPNCKVDSYKDKFSNYETLSV</sequence>
<dbReference type="KEGG" id="fae:FAES_1390"/>
<name>I0K5J7_9BACT</name>
<organism evidence="1 2">
    <name type="scientific">Fibrella aestuarina BUZ 2</name>
    <dbReference type="NCBI Taxonomy" id="1166018"/>
    <lineage>
        <taxon>Bacteria</taxon>
        <taxon>Pseudomonadati</taxon>
        <taxon>Bacteroidota</taxon>
        <taxon>Cytophagia</taxon>
        <taxon>Cytophagales</taxon>
        <taxon>Spirosomataceae</taxon>
        <taxon>Fibrella</taxon>
    </lineage>
</organism>
<dbReference type="HOGENOM" id="CLU_3200078_0_0_10"/>
<accession>I0K5J7</accession>